<dbReference type="PANTHER" id="PTHR33991:SF1">
    <property type="entry name" value="DNA REPAIR PROTEIN RECO"/>
    <property type="match status" value="1"/>
</dbReference>
<dbReference type="EMBL" id="JAQOUE010000002">
    <property type="protein sequence ID" value="MDT7043995.1"/>
    <property type="molecule type" value="Genomic_DNA"/>
</dbReference>
<keyword evidence="5 7" id="KW-0234">DNA repair</keyword>
<sequence length="291" mass="32630">MPKRLEQTFGRPCWTNHFQHPVIFLMAHITTDAIALKSIRWGEADRIVTFFSYKLGKVRGIAREARKMKNRFGGALEPFTSVNLTLFDRRHDNLATVSAIHIMEDLSGLREDLARISAASRMVSLVDAITADRDPSHQLFHTLREGLRSLLEQEDLSLTTLIFQIHVLSHAGFRPQVDHCASCGKDFGTRAPRFSPSAGGLVCQGCDQASWDYCLEMSPGSVAFVQQARRTKFSVALRLKAEGSMRRELEDIIDTYARAVVGKRLPAIDFLAAEPLPVYGKVNENFVVERA</sequence>
<dbReference type="InterPro" id="IPR037278">
    <property type="entry name" value="ARFGAP/RecO"/>
</dbReference>
<evidence type="ECO:0000256" key="5">
    <source>
        <dbReference type="ARBA" id="ARBA00023204"/>
    </source>
</evidence>
<keyword evidence="3 7" id="KW-0227">DNA damage</keyword>
<dbReference type="NCBIfam" id="TIGR00613">
    <property type="entry name" value="reco"/>
    <property type="match status" value="1"/>
</dbReference>
<evidence type="ECO:0000256" key="3">
    <source>
        <dbReference type="ARBA" id="ARBA00022763"/>
    </source>
</evidence>
<protein>
    <recommendedName>
        <fullName evidence="2 7">DNA repair protein RecO</fullName>
    </recommendedName>
    <alternativeName>
        <fullName evidence="6 7">Recombination protein O</fullName>
    </alternativeName>
</protein>
<dbReference type="PANTHER" id="PTHR33991">
    <property type="entry name" value="DNA REPAIR PROTEIN RECO"/>
    <property type="match status" value="1"/>
</dbReference>
<dbReference type="Proteomes" id="UP001250932">
    <property type="component" value="Unassembled WGS sequence"/>
</dbReference>
<dbReference type="Gene3D" id="6.20.220.20">
    <property type="entry name" value="Recombination protein O, zinc-binding domain"/>
    <property type="match status" value="1"/>
</dbReference>
<comment type="caution">
    <text evidence="9">The sequence shown here is derived from an EMBL/GenBank/DDBJ whole genome shotgun (WGS) entry which is preliminary data.</text>
</comment>
<reference evidence="9 10" key="1">
    <citation type="journal article" date="2023" name="ISME J.">
        <title>Cultivation and genomic characterization of novel and ubiquitous marine nitrite-oxidizing bacteria from the Nitrospirales.</title>
        <authorList>
            <person name="Mueller A.J."/>
            <person name="Daebeler A."/>
            <person name="Herbold C.W."/>
            <person name="Kirkegaard R.H."/>
            <person name="Daims H."/>
        </authorList>
    </citation>
    <scope>NUCLEOTIDE SEQUENCE [LARGE SCALE GENOMIC DNA]</scope>
    <source>
        <strain evidence="9 10">EB</strain>
    </source>
</reference>
<dbReference type="Pfam" id="PF02565">
    <property type="entry name" value="RecO_C"/>
    <property type="match status" value="1"/>
</dbReference>
<evidence type="ECO:0000256" key="7">
    <source>
        <dbReference type="HAMAP-Rule" id="MF_00201"/>
    </source>
</evidence>
<dbReference type="Gene3D" id="1.20.1440.120">
    <property type="entry name" value="Recombination protein O, C-terminal domain"/>
    <property type="match status" value="1"/>
</dbReference>
<keyword evidence="4 7" id="KW-0233">DNA recombination</keyword>
<evidence type="ECO:0000313" key="10">
    <source>
        <dbReference type="Proteomes" id="UP001250932"/>
    </source>
</evidence>
<dbReference type="SUPFAM" id="SSF50249">
    <property type="entry name" value="Nucleic acid-binding proteins"/>
    <property type="match status" value="1"/>
</dbReference>
<proteinExistence type="inferred from homology"/>
<dbReference type="InterPro" id="IPR042242">
    <property type="entry name" value="RecO_C"/>
</dbReference>
<dbReference type="RefSeq" id="WP_313834581.1">
    <property type="nucleotide sequence ID" value="NZ_JAQOUE010000002.1"/>
</dbReference>
<evidence type="ECO:0000256" key="2">
    <source>
        <dbReference type="ARBA" id="ARBA00021310"/>
    </source>
</evidence>
<evidence type="ECO:0000313" key="9">
    <source>
        <dbReference type="EMBL" id="MDT7043995.1"/>
    </source>
</evidence>
<comment type="similarity">
    <text evidence="1 7">Belongs to the RecO family.</text>
</comment>
<accession>A0ABU3KC44</accession>
<gene>
    <name evidence="7 9" type="primary">recO</name>
    <name evidence="9" type="ORF">PPG34_16710</name>
</gene>
<feature type="domain" description="DNA replication/recombination mediator RecO N-terminal" evidence="8">
    <location>
        <begin position="26"/>
        <end position="102"/>
    </location>
</feature>
<evidence type="ECO:0000256" key="6">
    <source>
        <dbReference type="ARBA" id="ARBA00033409"/>
    </source>
</evidence>
<dbReference type="Pfam" id="PF11967">
    <property type="entry name" value="RecO_N"/>
    <property type="match status" value="1"/>
</dbReference>
<dbReference type="Gene3D" id="2.40.50.140">
    <property type="entry name" value="Nucleic acid-binding proteins"/>
    <property type="match status" value="1"/>
</dbReference>
<dbReference type="SUPFAM" id="SSF57863">
    <property type="entry name" value="ArfGap/RecO-like zinc finger"/>
    <property type="match status" value="1"/>
</dbReference>
<evidence type="ECO:0000259" key="8">
    <source>
        <dbReference type="Pfam" id="PF11967"/>
    </source>
</evidence>
<comment type="function">
    <text evidence="7">Involved in DNA repair and RecF pathway recombination.</text>
</comment>
<dbReference type="InterPro" id="IPR022572">
    <property type="entry name" value="DNA_rep/recomb_RecO_N"/>
</dbReference>
<evidence type="ECO:0000256" key="4">
    <source>
        <dbReference type="ARBA" id="ARBA00023172"/>
    </source>
</evidence>
<evidence type="ECO:0000256" key="1">
    <source>
        <dbReference type="ARBA" id="ARBA00007452"/>
    </source>
</evidence>
<keyword evidence="10" id="KW-1185">Reference proteome</keyword>
<dbReference type="HAMAP" id="MF_00201">
    <property type="entry name" value="RecO"/>
    <property type="match status" value="1"/>
</dbReference>
<dbReference type="InterPro" id="IPR003717">
    <property type="entry name" value="RecO"/>
</dbReference>
<name>A0ABU3KC44_9BACT</name>
<organism evidence="9 10">
    <name type="scientific">Candidatus Nitronereus thalassa</name>
    <dbReference type="NCBI Taxonomy" id="3020898"/>
    <lineage>
        <taxon>Bacteria</taxon>
        <taxon>Pseudomonadati</taxon>
        <taxon>Nitrospirota</taxon>
        <taxon>Nitrospiria</taxon>
        <taxon>Nitrospirales</taxon>
        <taxon>Nitrospiraceae</taxon>
        <taxon>Candidatus Nitronereus</taxon>
    </lineage>
</organism>
<dbReference type="InterPro" id="IPR012340">
    <property type="entry name" value="NA-bd_OB-fold"/>
</dbReference>